<dbReference type="PANTHER" id="PTHR44259">
    <property type="entry name" value="OS07G0183000 PROTEIN-RELATED"/>
    <property type="match status" value="1"/>
</dbReference>
<dbReference type="EMBL" id="CACSLK010012531">
    <property type="protein sequence ID" value="CAA0815474.1"/>
    <property type="molecule type" value="Genomic_DNA"/>
</dbReference>
<sequence>MLSRRAAASATATLSRTLSLLNPAKHTTARFSTTSPTNPPYHQPPPWLMLPPTFDAANNMVHNFYVLGENQVMSLVKGEEEDEDEDKDEDEDEDEDELWPDRNFKAMGSSPGWLVFLDTRTSHLFISDPILAFNMKLPPIHTLPSPQDEDAHCQVTSIALNSCPALFNKGRTRNYPATSSEEVREYNFLVVAEPSGDLFHVRRFVTVDSSGPLGYGGPRMGFYHGSPYRTLGFNIHRYDPDTGLFVYMDCSLDGLAFFVGCNNGLAIHTDQYPELKPDSIYYTAPPGWINWSYGGHDVGIFNNRDKTFSPCFYPPDVQSKKMVSGPMWFRPRKMSRRTFLVHNHDGTLTITPKLPK</sequence>
<proteinExistence type="predicted"/>
<accession>A0A9N7MTL2</accession>
<dbReference type="OrthoDB" id="864946at2759"/>
<comment type="caution">
    <text evidence="3">The sequence shown here is derived from an EMBL/GenBank/DDBJ whole genome shotgun (WGS) entry which is preliminary data.</text>
</comment>
<feature type="region of interest" description="Disordered" evidence="1">
    <location>
        <begin position="77"/>
        <end position="102"/>
    </location>
</feature>
<reference evidence="3" key="1">
    <citation type="submission" date="2019-12" db="EMBL/GenBank/DDBJ databases">
        <authorList>
            <person name="Scholes J."/>
        </authorList>
    </citation>
    <scope>NUCLEOTIDE SEQUENCE</scope>
</reference>
<evidence type="ECO:0000259" key="2">
    <source>
        <dbReference type="Pfam" id="PF03478"/>
    </source>
</evidence>
<feature type="domain" description="KIB1-4 beta-propeller" evidence="2">
    <location>
        <begin position="182"/>
        <end position="302"/>
    </location>
</feature>
<dbReference type="InterPro" id="IPR005174">
    <property type="entry name" value="KIB1-4_b-propeller"/>
</dbReference>
<evidence type="ECO:0000313" key="4">
    <source>
        <dbReference type="Proteomes" id="UP001153555"/>
    </source>
</evidence>
<dbReference type="InterPro" id="IPR050942">
    <property type="entry name" value="F-box_BR-signaling"/>
</dbReference>
<dbReference type="Proteomes" id="UP001153555">
    <property type="component" value="Unassembled WGS sequence"/>
</dbReference>
<evidence type="ECO:0000313" key="3">
    <source>
        <dbReference type="EMBL" id="CAA0815474.1"/>
    </source>
</evidence>
<dbReference type="AlphaFoldDB" id="A0A9N7MTL2"/>
<dbReference type="PANTHER" id="PTHR44259:SF37">
    <property type="entry name" value="DUF1618 DOMAIN-CONTAINING PROTEIN"/>
    <property type="match status" value="1"/>
</dbReference>
<name>A0A9N7MTL2_STRHE</name>
<organism evidence="3 4">
    <name type="scientific">Striga hermonthica</name>
    <name type="common">Purple witchweed</name>
    <name type="synonym">Buchnera hermonthica</name>
    <dbReference type="NCBI Taxonomy" id="68872"/>
    <lineage>
        <taxon>Eukaryota</taxon>
        <taxon>Viridiplantae</taxon>
        <taxon>Streptophyta</taxon>
        <taxon>Embryophyta</taxon>
        <taxon>Tracheophyta</taxon>
        <taxon>Spermatophyta</taxon>
        <taxon>Magnoliopsida</taxon>
        <taxon>eudicotyledons</taxon>
        <taxon>Gunneridae</taxon>
        <taxon>Pentapetalae</taxon>
        <taxon>asterids</taxon>
        <taxon>lamiids</taxon>
        <taxon>Lamiales</taxon>
        <taxon>Orobanchaceae</taxon>
        <taxon>Buchnereae</taxon>
        <taxon>Striga</taxon>
    </lineage>
</organism>
<feature type="compositionally biased region" description="Acidic residues" evidence="1">
    <location>
        <begin position="79"/>
        <end position="98"/>
    </location>
</feature>
<dbReference type="Pfam" id="PF03478">
    <property type="entry name" value="Beta-prop_KIB1-4"/>
    <property type="match status" value="1"/>
</dbReference>
<protein>
    <recommendedName>
        <fullName evidence="2">KIB1-4 beta-propeller domain-containing protein</fullName>
    </recommendedName>
</protein>
<gene>
    <name evidence="3" type="ORF">SHERM_15493</name>
</gene>
<keyword evidence="4" id="KW-1185">Reference proteome</keyword>
<evidence type="ECO:0000256" key="1">
    <source>
        <dbReference type="SAM" id="MobiDB-lite"/>
    </source>
</evidence>